<keyword evidence="5" id="KW-0411">Iron-sulfur</keyword>
<organism evidence="6">
    <name type="scientific">marine sediment metagenome</name>
    <dbReference type="NCBI Taxonomy" id="412755"/>
    <lineage>
        <taxon>unclassified sequences</taxon>
        <taxon>metagenomes</taxon>
        <taxon>ecological metagenomes</taxon>
    </lineage>
</organism>
<keyword evidence="3" id="KW-0560">Oxidoreductase</keyword>
<dbReference type="InterPro" id="IPR036188">
    <property type="entry name" value="FAD/NAD-bd_sf"/>
</dbReference>
<proteinExistence type="predicted"/>
<dbReference type="Pfam" id="PF12831">
    <property type="entry name" value="FAD_oxidored"/>
    <property type="match status" value="1"/>
</dbReference>
<name>A0A0F8X4T0_9ZZZZ</name>
<evidence type="ECO:0000256" key="1">
    <source>
        <dbReference type="ARBA" id="ARBA00022485"/>
    </source>
</evidence>
<comment type="caution">
    <text evidence="6">The sequence shown here is derived from an EMBL/GenBank/DDBJ whole genome shotgun (WGS) entry which is preliminary data.</text>
</comment>
<dbReference type="AlphaFoldDB" id="A0A0F8X4T0"/>
<evidence type="ECO:0000313" key="6">
    <source>
        <dbReference type="EMBL" id="KKK64107.1"/>
    </source>
</evidence>
<dbReference type="SUPFAM" id="SSF51905">
    <property type="entry name" value="FAD/NAD(P)-binding domain"/>
    <property type="match status" value="1"/>
</dbReference>
<protein>
    <submittedName>
        <fullName evidence="6">Uncharacterized protein</fullName>
    </submittedName>
</protein>
<gene>
    <name evidence="6" type="ORF">LCGC14_2987570</name>
</gene>
<keyword evidence="1" id="KW-0004">4Fe-4S</keyword>
<accession>A0A0F8X4T0</accession>
<dbReference type="EMBL" id="LAZR01061178">
    <property type="protein sequence ID" value="KKK64107.1"/>
    <property type="molecule type" value="Genomic_DNA"/>
</dbReference>
<dbReference type="PANTHER" id="PTHR43498:SF1">
    <property type="entry name" value="COB--COM HETERODISULFIDE REDUCTASE IRON-SULFUR SUBUNIT A"/>
    <property type="match status" value="1"/>
</dbReference>
<dbReference type="GO" id="GO:0046872">
    <property type="term" value="F:metal ion binding"/>
    <property type="evidence" value="ECO:0007669"/>
    <property type="project" value="UniProtKB-KW"/>
</dbReference>
<dbReference type="Gene3D" id="3.40.50.720">
    <property type="entry name" value="NAD(P)-binding Rossmann-like Domain"/>
    <property type="match status" value="1"/>
</dbReference>
<evidence type="ECO:0000256" key="5">
    <source>
        <dbReference type="ARBA" id="ARBA00023014"/>
    </source>
</evidence>
<evidence type="ECO:0000256" key="2">
    <source>
        <dbReference type="ARBA" id="ARBA00022723"/>
    </source>
</evidence>
<dbReference type="InterPro" id="IPR039650">
    <property type="entry name" value="HdrA-like"/>
</dbReference>
<dbReference type="GO" id="GO:0016491">
    <property type="term" value="F:oxidoreductase activity"/>
    <property type="evidence" value="ECO:0007669"/>
    <property type="project" value="UniProtKB-KW"/>
</dbReference>
<feature type="non-terminal residue" evidence="6">
    <location>
        <position position="85"/>
    </location>
</feature>
<dbReference type="PANTHER" id="PTHR43498">
    <property type="entry name" value="FERREDOXIN:COB-COM HETERODISULFIDE REDUCTASE SUBUNIT A"/>
    <property type="match status" value="1"/>
</dbReference>
<keyword evidence="2" id="KW-0479">Metal-binding</keyword>
<keyword evidence="4" id="KW-0408">Iron</keyword>
<evidence type="ECO:0000256" key="4">
    <source>
        <dbReference type="ARBA" id="ARBA00023004"/>
    </source>
</evidence>
<sequence>MEKGSKSVLIIGAGIAGIQAALDLGDMGIHVHLVEKQSCIGGRMAQLDKTFPTLDCSICILAPKLSECYRHSNITLHTLAEVQKV</sequence>
<reference evidence="6" key="1">
    <citation type="journal article" date="2015" name="Nature">
        <title>Complex archaea that bridge the gap between prokaryotes and eukaryotes.</title>
        <authorList>
            <person name="Spang A."/>
            <person name="Saw J.H."/>
            <person name="Jorgensen S.L."/>
            <person name="Zaremba-Niedzwiedzka K."/>
            <person name="Martijn J."/>
            <person name="Lind A.E."/>
            <person name="van Eijk R."/>
            <person name="Schleper C."/>
            <person name="Guy L."/>
            <person name="Ettema T.J."/>
        </authorList>
    </citation>
    <scope>NUCLEOTIDE SEQUENCE</scope>
</reference>
<dbReference type="GO" id="GO:0051539">
    <property type="term" value="F:4 iron, 4 sulfur cluster binding"/>
    <property type="evidence" value="ECO:0007669"/>
    <property type="project" value="UniProtKB-KW"/>
</dbReference>
<evidence type="ECO:0000256" key="3">
    <source>
        <dbReference type="ARBA" id="ARBA00023002"/>
    </source>
</evidence>